<keyword evidence="2" id="KW-1185">Reference proteome</keyword>
<reference evidence="2" key="1">
    <citation type="journal article" date="2019" name="Int. J. Syst. Evol. Microbiol.">
        <title>The Global Catalogue of Microorganisms (GCM) 10K type strain sequencing project: providing services to taxonomists for standard genome sequencing and annotation.</title>
        <authorList>
            <consortium name="The Broad Institute Genomics Platform"/>
            <consortium name="The Broad Institute Genome Sequencing Center for Infectious Disease"/>
            <person name="Wu L."/>
            <person name="Ma J."/>
        </authorList>
    </citation>
    <scope>NUCLEOTIDE SEQUENCE [LARGE SCALE GENOMIC DNA]</scope>
    <source>
        <strain evidence="2">JCM 6835</strain>
    </source>
</reference>
<accession>A0ABP6ELR3</accession>
<evidence type="ECO:0000313" key="2">
    <source>
        <dbReference type="Proteomes" id="UP001501666"/>
    </source>
</evidence>
<protein>
    <submittedName>
        <fullName evidence="1">Uncharacterized protein</fullName>
    </submittedName>
</protein>
<dbReference type="Proteomes" id="UP001501666">
    <property type="component" value="Unassembled WGS sequence"/>
</dbReference>
<proteinExistence type="predicted"/>
<dbReference type="EMBL" id="BAAATE010000013">
    <property type="protein sequence ID" value="GAA2670905.1"/>
    <property type="molecule type" value="Genomic_DNA"/>
</dbReference>
<gene>
    <name evidence="1" type="ORF">GCM10010412_050160</name>
</gene>
<name>A0ABP6ELR3_9ACTN</name>
<sequence>MGKRRDRVALPTPAFLATAAMETSRPSVAYADLRDGAMAPTPGDLARLLGRPTEPLAATMKTWL</sequence>
<evidence type="ECO:0000313" key="1">
    <source>
        <dbReference type="EMBL" id="GAA2670905.1"/>
    </source>
</evidence>
<comment type="caution">
    <text evidence="1">The sequence shown here is derived from an EMBL/GenBank/DDBJ whole genome shotgun (WGS) entry which is preliminary data.</text>
</comment>
<organism evidence="1 2">
    <name type="scientific">Nonomuraea recticatena</name>
    <dbReference type="NCBI Taxonomy" id="46178"/>
    <lineage>
        <taxon>Bacteria</taxon>
        <taxon>Bacillati</taxon>
        <taxon>Actinomycetota</taxon>
        <taxon>Actinomycetes</taxon>
        <taxon>Streptosporangiales</taxon>
        <taxon>Streptosporangiaceae</taxon>
        <taxon>Nonomuraea</taxon>
    </lineage>
</organism>